<dbReference type="PROSITE" id="PS00108">
    <property type="entry name" value="PROTEIN_KINASE_ST"/>
    <property type="match status" value="1"/>
</dbReference>
<feature type="domain" description="Protein kinase" evidence="6">
    <location>
        <begin position="14"/>
        <end position="281"/>
    </location>
</feature>
<keyword evidence="3" id="KW-0418">Kinase</keyword>
<dbReference type="SMART" id="SM00220">
    <property type="entry name" value="S_TKc"/>
    <property type="match status" value="1"/>
</dbReference>
<dbReference type="InterPro" id="IPR000719">
    <property type="entry name" value="Prot_kinase_dom"/>
</dbReference>
<evidence type="ECO:0000256" key="3">
    <source>
        <dbReference type="ARBA" id="ARBA00022777"/>
    </source>
</evidence>
<dbReference type="PANTHER" id="PTHR24348:SF22">
    <property type="entry name" value="NON-SPECIFIC SERINE_THREONINE PROTEIN KINASE"/>
    <property type="match status" value="1"/>
</dbReference>
<evidence type="ECO:0000256" key="1">
    <source>
        <dbReference type="ARBA" id="ARBA00022679"/>
    </source>
</evidence>
<dbReference type="GO" id="GO:0000407">
    <property type="term" value="C:phagophore assembly site"/>
    <property type="evidence" value="ECO:0007669"/>
    <property type="project" value="TreeGrafter"/>
</dbReference>
<comment type="caution">
    <text evidence="7">The sequence shown here is derived from an EMBL/GenBank/DDBJ whole genome shotgun (WGS) entry which is preliminary data.</text>
</comment>
<keyword evidence="2" id="KW-0547">Nucleotide-binding</keyword>
<dbReference type="Proteomes" id="UP000689195">
    <property type="component" value="Unassembled WGS sequence"/>
</dbReference>
<dbReference type="PANTHER" id="PTHR24348">
    <property type="entry name" value="SERINE/THREONINE-PROTEIN KINASE UNC-51-RELATED"/>
    <property type="match status" value="1"/>
</dbReference>
<dbReference type="OrthoDB" id="20524at2759"/>
<dbReference type="InterPro" id="IPR045269">
    <property type="entry name" value="Atg1-like"/>
</dbReference>
<name>A0A8S1XK57_9CILI</name>
<dbReference type="Pfam" id="PF00069">
    <property type="entry name" value="Pkinase"/>
    <property type="match status" value="1"/>
</dbReference>
<sequence>MLNYSPNIVDGFTINYSSLFGQGAFSTCYRCTNPKFSIPMCVKIIQYTQKTSVNYNREIEIIQRVSKVDCKNLVKILHIKEQQNRCYIFMEYCLQGDFQKLIEQKGRMKKSFTTEEILSILNQLINGYKHLYDLGIIHRDIKPANILLGNNGYLQLADYGMSKILEDPCQEIEQSHAGTPYYAAPQILIEGIYSNKCDIYSFGVIIYQLVYQQMPFTCFSLMQFVEAVKKSKYDKIQIKNIPKALGGTQYEQQQLLNFLQSSLVYEESTRISWDDLFIQFLDPDISEINETETIQHNSSTYQLQPLLVSSQQKLQNDQNSQESTTLDNNNNVSQPKETQFMMSNNKLKKANQTGELKQANQESYENSKVQFFHSDQILKNHQDQQQTIPQQRQFKLQKKTSICAVKQYDNVLEKMVNFYLAKSTFVDKLINTIENSSIILEKNQQSIQQSPYTMSLNLLKLYLYGYQYSSFYNIYYLLYKRYVNANELQILKELSWVDKKQLEEEIWNYLKNQISLKSNIKQQYKIIKQKFKREMNRFQEYQKYITDSQLYMEVNQFKFKENVHSPQLYYIQYKKLFQEMYLYFDFEAEYDYLEDHTILFLAFSIKFFQNEEKYKENQQFLEVDKQLIIEFQESKRILYKTLKEHFSNQYKIN</sequence>
<dbReference type="GO" id="GO:0010506">
    <property type="term" value="P:regulation of autophagy"/>
    <property type="evidence" value="ECO:0007669"/>
    <property type="project" value="InterPro"/>
</dbReference>
<keyword evidence="4" id="KW-0067">ATP-binding</keyword>
<feature type="region of interest" description="Disordered" evidence="5">
    <location>
        <begin position="312"/>
        <end position="335"/>
    </location>
</feature>
<keyword evidence="1" id="KW-0808">Transferase</keyword>
<dbReference type="GO" id="GO:0005829">
    <property type="term" value="C:cytosol"/>
    <property type="evidence" value="ECO:0007669"/>
    <property type="project" value="TreeGrafter"/>
</dbReference>
<protein>
    <recommendedName>
        <fullName evidence="6">Protein kinase domain-containing protein</fullName>
    </recommendedName>
</protein>
<dbReference type="GO" id="GO:0016020">
    <property type="term" value="C:membrane"/>
    <property type="evidence" value="ECO:0007669"/>
    <property type="project" value="TreeGrafter"/>
</dbReference>
<evidence type="ECO:0000259" key="6">
    <source>
        <dbReference type="PROSITE" id="PS50011"/>
    </source>
</evidence>
<evidence type="ECO:0000313" key="8">
    <source>
        <dbReference type="Proteomes" id="UP000689195"/>
    </source>
</evidence>
<evidence type="ECO:0000256" key="2">
    <source>
        <dbReference type="ARBA" id="ARBA00022741"/>
    </source>
</evidence>
<dbReference type="GO" id="GO:0000045">
    <property type="term" value="P:autophagosome assembly"/>
    <property type="evidence" value="ECO:0007669"/>
    <property type="project" value="TreeGrafter"/>
</dbReference>
<dbReference type="EMBL" id="CAJJDO010000127">
    <property type="protein sequence ID" value="CAD8201234.1"/>
    <property type="molecule type" value="Genomic_DNA"/>
</dbReference>
<dbReference type="CDD" id="cd00180">
    <property type="entry name" value="PKc"/>
    <property type="match status" value="1"/>
</dbReference>
<dbReference type="GO" id="GO:0004674">
    <property type="term" value="F:protein serine/threonine kinase activity"/>
    <property type="evidence" value="ECO:0007669"/>
    <property type="project" value="InterPro"/>
</dbReference>
<dbReference type="AlphaFoldDB" id="A0A8S1XK57"/>
<evidence type="ECO:0000313" key="7">
    <source>
        <dbReference type="EMBL" id="CAD8201234.1"/>
    </source>
</evidence>
<dbReference type="GO" id="GO:0005776">
    <property type="term" value="C:autophagosome"/>
    <property type="evidence" value="ECO:0007669"/>
    <property type="project" value="TreeGrafter"/>
</dbReference>
<evidence type="ECO:0000256" key="4">
    <source>
        <dbReference type="ARBA" id="ARBA00022840"/>
    </source>
</evidence>
<organism evidence="7 8">
    <name type="scientific">Paramecium pentaurelia</name>
    <dbReference type="NCBI Taxonomy" id="43138"/>
    <lineage>
        <taxon>Eukaryota</taxon>
        <taxon>Sar</taxon>
        <taxon>Alveolata</taxon>
        <taxon>Ciliophora</taxon>
        <taxon>Intramacronucleata</taxon>
        <taxon>Oligohymenophorea</taxon>
        <taxon>Peniculida</taxon>
        <taxon>Parameciidae</taxon>
        <taxon>Paramecium</taxon>
    </lineage>
</organism>
<evidence type="ECO:0000256" key="5">
    <source>
        <dbReference type="SAM" id="MobiDB-lite"/>
    </source>
</evidence>
<dbReference type="PROSITE" id="PS50011">
    <property type="entry name" value="PROTEIN_KINASE_DOM"/>
    <property type="match status" value="1"/>
</dbReference>
<gene>
    <name evidence="7" type="ORF">PPENT_87.1.T1270021</name>
</gene>
<dbReference type="InterPro" id="IPR008271">
    <property type="entry name" value="Ser/Thr_kinase_AS"/>
</dbReference>
<proteinExistence type="predicted"/>
<reference evidence="7" key="1">
    <citation type="submission" date="2021-01" db="EMBL/GenBank/DDBJ databases">
        <authorList>
            <consortium name="Genoscope - CEA"/>
            <person name="William W."/>
        </authorList>
    </citation>
    <scope>NUCLEOTIDE SEQUENCE</scope>
</reference>
<dbReference type="GO" id="GO:0005524">
    <property type="term" value="F:ATP binding"/>
    <property type="evidence" value="ECO:0007669"/>
    <property type="project" value="UniProtKB-KW"/>
</dbReference>
<keyword evidence="8" id="KW-1185">Reference proteome</keyword>
<accession>A0A8S1XK57</accession>